<comment type="caution">
    <text evidence="1">The sequence shown here is derived from an EMBL/GenBank/DDBJ whole genome shotgun (WGS) entry which is preliminary data.</text>
</comment>
<dbReference type="EMBL" id="BARU01017675">
    <property type="protein sequence ID" value="GAH61612.1"/>
    <property type="molecule type" value="Genomic_DNA"/>
</dbReference>
<organism evidence="1">
    <name type="scientific">marine sediment metagenome</name>
    <dbReference type="NCBI Taxonomy" id="412755"/>
    <lineage>
        <taxon>unclassified sequences</taxon>
        <taxon>metagenomes</taxon>
        <taxon>ecological metagenomes</taxon>
    </lineage>
</organism>
<gene>
    <name evidence="1" type="ORF">S03H2_29298</name>
</gene>
<accession>X1GWT0</accession>
<name>X1GWT0_9ZZZZ</name>
<sequence length="91" mass="10116">MKFSTAVNTLPDGKDCFITYVGVGIQVNKRVVLVDLGIGSRDIDVHSTGVIYGTEVILEGKCYSCYLVTFHQWHVDQVISFEQCIGQTDSR</sequence>
<reference evidence="1" key="1">
    <citation type="journal article" date="2014" name="Front. Microbiol.">
        <title>High frequency of phylogenetically diverse reductive dehalogenase-homologous genes in deep subseafloor sedimentary metagenomes.</title>
        <authorList>
            <person name="Kawai M."/>
            <person name="Futagami T."/>
            <person name="Toyoda A."/>
            <person name="Takaki Y."/>
            <person name="Nishi S."/>
            <person name="Hori S."/>
            <person name="Arai W."/>
            <person name="Tsubouchi T."/>
            <person name="Morono Y."/>
            <person name="Uchiyama I."/>
            <person name="Ito T."/>
            <person name="Fujiyama A."/>
            <person name="Inagaki F."/>
            <person name="Takami H."/>
        </authorList>
    </citation>
    <scope>NUCLEOTIDE SEQUENCE</scope>
    <source>
        <strain evidence="1">Expedition CK06-06</strain>
    </source>
</reference>
<proteinExistence type="predicted"/>
<dbReference type="AlphaFoldDB" id="X1GWT0"/>
<protein>
    <submittedName>
        <fullName evidence="1">Uncharacterized protein</fullName>
    </submittedName>
</protein>
<evidence type="ECO:0000313" key="1">
    <source>
        <dbReference type="EMBL" id="GAH61612.1"/>
    </source>
</evidence>